<dbReference type="InterPro" id="IPR051675">
    <property type="entry name" value="Endo/Exo/Phosphatase_dom_1"/>
</dbReference>
<dbReference type="NCBIfam" id="TIGR00426">
    <property type="entry name" value="competence protein ComEA helix-hairpin-helix repeat region"/>
    <property type="match status" value="1"/>
</dbReference>
<name>A0A3B0XT01_9ZZZZ</name>
<organism evidence="2">
    <name type="scientific">hydrothermal vent metagenome</name>
    <dbReference type="NCBI Taxonomy" id="652676"/>
    <lineage>
        <taxon>unclassified sequences</taxon>
        <taxon>metagenomes</taxon>
        <taxon>ecological metagenomes</taxon>
    </lineage>
</organism>
<dbReference type="SMART" id="SM00278">
    <property type="entry name" value="HhH1"/>
    <property type="match status" value="2"/>
</dbReference>
<dbReference type="PANTHER" id="PTHR21180:SF32">
    <property type="entry name" value="ENDONUCLEASE_EXONUCLEASE_PHOSPHATASE FAMILY DOMAIN-CONTAINING PROTEIN 1"/>
    <property type="match status" value="1"/>
</dbReference>
<dbReference type="Pfam" id="PF12836">
    <property type="entry name" value="HHH_3"/>
    <property type="match status" value="1"/>
</dbReference>
<proteinExistence type="predicted"/>
<dbReference type="GO" id="GO:0003677">
    <property type="term" value="F:DNA binding"/>
    <property type="evidence" value="ECO:0007669"/>
    <property type="project" value="InterPro"/>
</dbReference>
<dbReference type="Gene3D" id="1.10.150.280">
    <property type="entry name" value="AF1531-like domain"/>
    <property type="match status" value="1"/>
</dbReference>
<accession>A0A3B0XT01</accession>
<protein>
    <recommendedName>
        <fullName evidence="1">Helix-hairpin-helix DNA-binding motif class 1 domain-containing protein</fullName>
    </recommendedName>
</protein>
<dbReference type="GO" id="GO:0006281">
    <property type="term" value="P:DNA repair"/>
    <property type="evidence" value="ECO:0007669"/>
    <property type="project" value="InterPro"/>
</dbReference>
<dbReference type="GO" id="GO:0015628">
    <property type="term" value="P:protein secretion by the type II secretion system"/>
    <property type="evidence" value="ECO:0007669"/>
    <property type="project" value="TreeGrafter"/>
</dbReference>
<dbReference type="InterPro" id="IPR010994">
    <property type="entry name" value="RuvA_2-like"/>
</dbReference>
<dbReference type="PANTHER" id="PTHR21180">
    <property type="entry name" value="ENDONUCLEASE/EXONUCLEASE/PHOSPHATASE FAMILY DOMAIN-CONTAINING PROTEIN 1"/>
    <property type="match status" value="1"/>
</dbReference>
<dbReference type="EMBL" id="UOFI01000075">
    <property type="protein sequence ID" value="VAW66417.1"/>
    <property type="molecule type" value="Genomic_DNA"/>
</dbReference>
<reference evidence="2" key="1">
    <citation type="submission" date="2018-06" db="EMBL/GenBank/DDBJ databases">
        <authorList>
            <person name="Zhirakovskaya E."/>
        </authorList>
    </citation>
    <scope>NUCLEOTIDE SEQUENCE</scope>
</reference>
<feature type="domain" description="Helix-hairpin-helix DNA-binding motif class 1" evidence="1">
    <location>
        <begin position="42"/>
        <end position="58"/>
    </location>
</feature>
<gene>
    <name evidence="2" type="ORF">MNBD_GAMMA09-345</name>
</gene>
<dbReference type="InterPro" id="IPR003583">
    <property type="entry name" value="Hlx-hairpin-Hlx_DNA-bd_motif"/>
</dbReference>
<feature type="domain" description="Helix-hairpin-helix DNA-binding motif class 1" evidence="1">
    <location>
        <begin position="69"/>
        <end position="88"/>
    </location>
</feature>
<dbReference type="AlphaFoldDB" id="A0A3B0XT01"/>
<dbReference type="InterPro" id="IPR004509">
    <property type="entry name" value="Competence_ComEA_HhH"/>
</dbReference>
<dbReference type="SUPFAM" id="SSF47781">
    <property type="entry name" value="RuvA domain 2-like"/>
    <property type="match status" value="1"/>
</dbReference>
<sequence length="91" mass="10067">MKLLKVVSLSVMMLCATGVFFSGQVFADEVNINRADAMTLETELKGIGRKKAEAIIEYREQNGPFTSVDSLQEVKGISEKTIEKNRANITL</sequence>
<evidence type="ECO:0000313" key="2">
    <source>
        <dbReference type="EMBL" id="VAW66417.1"/>
    </source>
</evidence>
<dbReference type="GO" id="GO:0015627">
    <property type="term" value="C:type II protein secretion system complex"/>
    <property type="evidence" value="ECO:0007669"/>
    <property type="project" value="TreeGrafter"/>
</dbReference>
<evidence type="ECO:0000259" key="1">
    <source>
        <dbReference type="SMART" id="SM00278"/>
    </source>
</evidence>